<dbReference type="GO" id="GO:0020037">
    <property type="term" value="F:heme binding"/>
    <property type="evidence" value="ECO:0007669"/>
    <property type="project" value="InterPro"/>
</dbReference>
<accession>A0AAV4B0U9</accession>
<dbReference type="InterPro" id="IPR036396">
    <property type="entry name" value="Cyt_P450_sf"/>
</dbReference>
<evidence type="ECO:0000256" key="2">
    <source>
        <dbReference type="ARBA" id="ARBA00010617"/>
    </source>
</evidence>
<dbReference type="AlphaFoldDB" id="A0AAV4B0U9"/>
<comment type="similarity">
    <text evidence="2 9">Belongs to the cytochrome P450 family.</text>
</comment>
<keyword evidence="7 9" id="KW-0503">Monooxygenase</keyword>
<protein>
    <submittedName>
        <fullName evidence="10">Cytochrome p450 302a1, mitochondrial-like</fullName>
    </submittedName>
</protein>
<proteinExistence type="inferred from homology"/>
<dbReference type="PANTHER" id="PTHR24279">
    <property type="entry name" value="CYTOCHROME P450"/>
    <property type="match status" value="1"/>
</dbReference>
<dbReference type="GO" id="GO:0016705">
    <property type="term" value="F:oxidoreductase activity, acting on paired donors, with incorporation or reduction of molecular oxygen"/>
    <property type="evidence" value="ECO:0007669"/>
    <property type="project" value="InterPro"/>
</dbReference>
<evidence type="ECO:0000256" key="8">
    <source>
        <dbReference type="PIRSR" id="PIRSR602401-1"/>
    </source>
</evidence>
<dbReference type="InterPro" id="IPR002401">
    <property type="entry name" value="Cyt_P450_E_grp-I"/>
</dbReference>
<dbReference type="SUPFAM" id="SSF48264">
    <property type="entry name" value="Cytochrome P450"/>
    <property type="match status" value="1"/>
</dbReference>
<dbReference type="PROSITE" id="PS00086">
    <property type="entry name" value="CYTOCHROME_P450"/>
    <property type="match status" value="1"/>
</dbReference>
<reference evidence="10 11" key="1">
    <citation type="journal article" date="2021" name="Elife">
        <title>Chloroplast acquisition without the gene transfer in kleptoplastic sea slugs, Plakobranchus ocellatus.</title>
        <authorList>
            <person name="Maeda T."/>
            <person name="Takahashi S."/>
            <person name="Yoshida T."/>
            <person name="Shimamura S."/>
            <person name="Takaki Y."/>
            <person name="Nagai Y."/>
            <person name="Toyoda A."/>
            <person name="Suzuki Y."/>
            <person name="Arimoto A."/>
            <person name="Ishii H."/>
            <person name="Satoh N."/>
            <person name="Nishiyama T."/>
            <person name="Hasebe M."/>
            <person name="Maruyama T."/>
            <person name="Minagawa J."/>
            <person name="Obokata J."/>
            <person name="Shigenobu S."/>
        </authorList>
    </citation>
    <scope>NUCLEOTIDE SEQUENCE [LARGE SCALE GENOMIC DNA]</scope>
</reference>
<evidence type="ECO:0000256" key="5">
    <source>
        <dbReference type="ARBA" id="ARBA00023002"/>
    </source>
</evidence>
<dbReference type="InterPro" id="IPR001128">
    <property type="entry name" value="Cyt_P450"/>
</dbReference>
<evidence type="ECO:0000256" key="1">
    <source>
        <dbReference type="ARBA" id="ARBA00001971"/>
    </source>
</evidence>
<evidence type="ECO:0000256" key="3">
    <source>
        <dbReference type="ARBA" id="ARBA00022617"/>
    </source>
</evidence>
<keyword evidence="4 8" id="KW-0479">Metal-binding</keyword>
<dbReference type="InterPro" id="IPR050479">
    <property type="entry name" value="CYP11_CYP27_families"/>
</dbReference>
<keyword evidence="3 8" id="KW-0349">Heme</keyword>
<evidence type="ECO:0000256" key="4">
    <source>
        <dbReference type="ARBA" id="ARBA00022723"/>
    </source>
</evidence>
<dbReference type="PRINTS" id="PR00385">
    <property type="entry name" value="P450"/>
</dbReference>
<dbReference type="GO" id="GO:0005506">
    <property type="term" value="F:iron ion binding"/>
    <property type="evidence" value="ECO:0007669"/>
    <property type="project" value="InterPro"/>
</dbReference>
<evidence type="ECO:0000313" key="11">
    <source>
        <dbReference type="Proteomes" id="UP000735302"/>
    </source>
</evidence>
<keyword evidence="6 8" id="KW-0408">Iron</keyword>
<organism evidence="10 11">
    <name type="scientific">Plakobranchus ocellatus</name>
    <dbReference type="NCBI Taxonomy" id="259542"/>
    <lineage>
        <taxon>Eukaryota</taxon>
        <taxon>Metazoa</taxon>
        <taxon>Spiralia</taxon>
        <taxon>Lophotrochozoa</taxon>
        <taxon>Mollusca</taxon>
        <taxon>Gastropoda</taxon>
        <taxon>Heterobranchia</taxon>
        <taxon>Euthyneura</taxon>
        <taxon>Panpulmonata</taxon>
        <taxon>Sacoglossa</taxon>
        <taxon>Placobranchoidea</taxon>
        <taxon>Plakobranchidae</taxon>
        <taxon>Plakobranchus</taxon>
    </lineage>
</organism>
<name>A0AAV4B0U9_9GAST</name>
<evidence type="ECO:0000313" key="10">
    <source>
        <dbReference type="EMBL" id="GFO13639.1"/>
    </source>
</evidence>
<keyword evidence="5 9" id="KW-0560">Oxidoreductase</keyword>
<comment type="cofactor">
    <cofactor evidence="1 8">
        <name>heme</name>
        <dbReference type="ChEBI" id="CHEBI:30413"/>
    </cofactor>
</comment>
<dbReference type="GO" id="GO:0004497">
    <property type="term" value="F:monooxygenase activity"/>
    <property type="evidence" value="ECO:0007669"/>
    <property type="project" value="UniProtKB-KW"/>
</dbReference>
<gene>
    <name evidence="10" type="ORF">PoB_004014400</name>
</gene>
<dbReference type="Pfam" id="PF00067">
    <property type="entry name" value="p450"/>
    <property type="match status" value="2"/>
</dbReference>
<evidence type="ECO:0000256" key="7">
    <source>
        <dbReference type="ARBA" id="ARBA00023033"/>
    </source>
</evidence>
<evidence type="ECO:0000256" key="9">
    <source>
        <dbReference type="RuleBase" id="RU000461"/>
    </source>
</evidence>
<dbReference type="PANTHER" id="PTHR24279:SF120">
    <property type="entry name" value="CYTOCHROME P450"/>
    <property type="match status" value="1"/>
</dbReference>
<dbReference type="InterPro" id="IPR017972">
    <property type="entry name" value="Cyt_P450_CS"/>
</dbReference>
<sequence>MLTLYVAGMESTAKNLQAFFYALARNPEKQEKLYREIVEFVGESGPVSNEKLSRMPYLKAVSRKVQVLPCNHFNCMTAFSEAAKFLPERWIRSEVDRKLPQGISPFACLPFGYGPRNCIGRRFAEQEIYLAIIKILERAKIELQMDSKDVKFIYAIFIEPSKAINFRFVPRGSG</sequence>
<dbReference type="EMBL" id="BLXT01004491">
    <property type="protein sequence ID" value="GFO13639.1"/>
    <property type="molecule type" value="Genomic_DNA"/>
</dbReference>
<feature type="binding site" description="axial binding residue" evidence="8">
    <location>
        <position position="118"/>
    </location>
    <ligand>
        <name>heme</name>
        <dbReference type="ChEBI" id="CHEBI:30413"/>
    </ligand>
    <ligandPart>
        <name>Fe</name>
        <dbReference type="ChEBI" id="CHEBI:18248"/>
    </ligandPart>
</feature>
<dbReference type="Gene3D" id="1.10.630.10">
    <property type="entry name" value="Cytochrome P450"/>
    <property type="match status" value="2"/>
</dbReference>
<keyword evidence="11" id="KW-1185">Reference proteome</keyword>
<evidence type="ECO:0000256" key="6">
    <source>
        <dbReference type="ARBA" id="ARBA00023004"/>
    </source>
</evidence>
<dbReference type="PRINTS" id="PR00463">
    <property type="entry name" value="EP450I"/>
</dbReference>
<comment type="caution">
    <text evidence="10">The sequence shown here is derived from an EMBL/GenBank/DDBJ whole genome shotgun (WGS) entry which is preliminary data.</text>
</comment>
<dbReference type="Proteomes" id="UP000735302">
    <property type="component" value="Unassembled WGS sequence"/>
</dbReference>